<keyword evidence="7" id="KW-1185">Reference proteome</keyword>
<gene>
    <name evidence="6" type="ORF">KUDE01_000395</name>
</gene>
<protein>
    <submittedName>
        <fullName evidence="6">Chloride channel protein 2</fullName>
    </submittedName>
</protein>
<dbReference type="Proteomes" id="UP001228049">
    <property type="component" value="Unassembled WGS sequence"/>
</dbReference>
<dbReference type="PROSITE" id="PS51379">
    <property type="entry name" value="4FE4S_FER_2"/>
    <property type="match status" value="1"/>
</dbReference>
<keyword evidence="4" id="KW-1133">Transmembrane helix</keyword>
<dbReference type="GO" id="GO:0005886">
    <property type="term" value="C:plasma membrane"/>
    <property type="evidence" value="ECO:0007669"/>
    <property type="project" value="UniProtKB-SubCell"/>
</dbReference>
<organism evidence="6 7">
    <name type="scientific">Dissostichus eleginoides</name>
    <name type="common">Patagonian toothfish</name>
    <name type="synonym">Dissostichus amissus</name>
    <dbReference type="NCBI Taxonomy" id="100907"/>
    <lineage>
        <taxon>Eukaryota</taxon>
        <taxon>Metazoa</taxon>
        <taxon>Chordata</taxon>
        <taxon>Craniata</taxon>
        <taxon>Vertebrata</taxon>
        <taxon>Euteleostomi</taxon>
        <taxon>Actinopterygii</taxon>
        <taxon>Neopterygii</taxon>
        <taxon>Teleostei</taxon>
        <taxon>Neoteleostei</taxon>
        <taxon>Acanthomorphata</taxon>
        <taxon>Eupercaria</taxon>
        <taxon>Perciformes</taxon>
        <taxon>Notothenioidei</taxon>
        <taxon>Nototheniidae</taxon>
        <taxon>Dissostichus</taxon>
    </lineage>
</organism>
<dbReference type="InterPro" id="IPR002244">
    <property type="entry name" value="Cl-channel-2"/>
</dbReference>
<evidence type="ECO:0000313" key="7">
    <source>
        <dbReference type="Proteomes" id="UP001228049"/>
    </source>
</evidence>
<name>A0AAD9CDJ5_DISEL</name>
<keyword evidence="3" id="KW-0406">Ion transport</keyword>
<evidence type="ECO:0000259" key="5">
    <source>
        <dbReference type="PROSITE" id="PS51379"/>
    </source>
</evidence>
<dbReference type="PRINTS" id="PR01113">
    <property type="entry name" value="CLCHANNEL2"/>
</dbReference>
<keyword evidence="3" id="KW-0813">Transport</keyword>
<keyword evidence="4" id="KW-0812">Transmembrane</keyword>
<keyword evidence="3" id="KW-0407">Ion channel</keyword>
<dbReference type="InterPro" id="IPR050970">
    <property type="entry name" value="Cl_channel_volt-gated"/>
</dbReference>
<comment type="caution">
    <text evidence="6">The sequence shown here is derived from an EMBL/GenBank/DDBJ whole genome shotgun (WGS) entry which is preliminary data.</text>
</comment>
<feature type="non-terminal residue" evidence="6">
    <location>
        <position position="169"/>
    </location>
</feature>
<reference evidence="6" key="1">
    <citation type="submission" date="2023-04" db="EMBL/GenBank/DDBJ databases">
        <title>Chromosome-level genome of Chaenocephalus aceratus.</title>
        <authorList>
            <person name="Park H."/>
        </authorList>
    </citation>
    <scope>NUCLEOTIDE SEQUENCE</scope>
    <source>
        <strain evidence="6">DE</strain>
        <tissue evidence="6">Muscle</tissue>
    </source>
</reference>
<feature type="transmembrane region" description="Helical" evidence="4">
    <location>
        <begin position="129"/>
        <end position="154"/>
    </location>
</feature>
<sequence length="169" mass="19261">WSSRCELPYRNYSQSDGLISAHTQRHRSGFPLTSKPKKVHRTPGTNAAMARDGTDQRALQYEQTLMYGRYTQELGDYAKEEAARLREGGGQRRSRTLDLHEYDKSRCAKCRICTLRCQKFLISRVGEDWIFLILLGLLMAMVSWAVDFCIAICLQGEGGGEREREGGSY</sequence>
<dbReference type="PANTHER" id="PTHR45720">
    <property type="entry name" value="CHLORIDE CHANNEL PROTEIN 2"/>
    <property type="match status" value="1"/>
</dbReference>
<evidence type="ECO:0000256" key="3">
    <source>
        <dbReference type="ARBA" id="ARBA00022882"/>
    </source>
</evidence>
<dbReference type="InterPro" id="IPR017896">
    <property type="entry name" value="4Fe4S_Fe-S-bd"/>
</dbReference>
<accession>A0AAD9CDJ5</accession>
<feature type="domain" description="4Fe-4S ferredoxin-type" evidence="5">
    <location>
        <begin position="98"/>
        <end position="127"/>
    </location>
</feature>
<dbReference type="GO" id="GO:0034702">
    <property type="term" value="C:monoatomic ion channel complex"/>
    <property type="evidence" value="ECO:0007669"/>
    <property type="project" value="UniProtKB-KW"/>
</dbReference>
<evidence type="ECO:0000256" key="1">
    <source>
        <dbReference type="ARBA" id="ARBA00004651"/>
    </source>
</evidence>
<keyword evidence="2" id="KW-1003">Cell membrane</keyword>
<comment type="subcellular location">
    <subcellularLocation>
        <location evidence="1">Cell membrane</location>
        <topology evidence="1">Multi-pass membrane protein</topology>
    </subcellularLocation>
</comment>
<dbReference type="AlphaFoldDB" id="A0AAD9CDJ5"/>
<evidence type="ECO:0000256" key="2">
    <source>
        <dbReference type="ARBA" id="ARBA00022475"/>
    </source>
</evidence>
<keyword evidence="4" id="KW-0472">Membrane</keyword>
<proteinExistence type="predicted"/>
<dbReference type="PANTHER" id="PTHR45720:SF6">
    <property type="entry name" value="CHLORIDE CHANNEL PROTEIN 2"/>
    <property type="match status" value="1"/>
</dbReference>
<evidence type="ECO:0000256" key="4">
    <source>
        <dbReference type="SAM" id="Phobius"/>
    </source>
</evidence>
<evidence type="ECO:0000313" key="6">
    <source>
        <dbReference type="EMBL" id="KAK1899604.1"/>
    </source>
</evidence>
<keyword evidence="3" id="KW-0851">Voltage-gated channel</keyword>
<dbReference type="EMBL" id="JASDAP010000007">
    <property type="protein sequence ID" value="KAK1899604.1"/>
    <property type="molecule type" value="Genomic_DNA"/>
</dbReference>
<dbReference type="GO" id="GO:0005247">
    <property type="term" value="F:voltage-gated chloride channel activity"/>
    <property type="evidence" value="ECO:0007669"/>
    <property type="project" value="InterPro"/>
</dbReference>